<evidence type="ECO:0000313" key="1">
    <source>
        <dbReference type="EMBL" id="PZO22438.1"/>
    </source>
</evidence>
<reference evidence="1 2" key="2">
    <citation type="submission" date="2018-06" db="EMBL/GenBank/DDBJ databases">
        <title>Metagenomic assembly of (sub)arctic Cyanobacteria and their associated microbiome from non-axenic cultures.</title>
        <authorList>
            <person name="Baurain D."/>
        </authorList>
    </citation>
    <scope>NUCLEOTIDE SEQUENCE [LARGE SCALE GENOMIC DNA]</scope>
    <source>
        <strain evidence="1">ULC129bin1</strain>
    </source>
</reference>
<dbReference type="EMBL" id="QBMC01000010">
    <property type="protein sequence ID" value="PZO22438.1"/>
    <property type="molecule type" value="Genomic_DNA"/>
</dbReference>
<accession>A0A2W4WST5</accession>
<gene>
    <name evidence="1" type="ORF">DCF25_02985</name>
</gene>
<protein>
    <submittedName>
        <fullName evidence="1">Uncharacterized protein</fullName>
    </submittedName>
</protein>
<proteinExistence type="predicted"/>
<comment type="caution">
    <text evidence="1">The sequence shown here is derived from an EMBL/GenBank/DDBJ whole genome shotgun (WGS) entry which is preliminary data.</text>
</comment>
<organism evidence="1 2">
    <name type="scientific">Leptolyngbya foveolarum</name>
    <dbReference type="NCBI Taxonomy" id="47253"/>
    <lineage>
        <taxon>Bacteria</taxon>
        <taxon>Bacillati</taxon>
        <taxon>Cyanobacteriota</taxon>
        <taxon>Cyanophyceae</taxon>
        <taxon>Leptolyngbyales</taxon>
        <taxon>Leptolyngbyaceae</taxon>
        <taxon>Leptolyngbya group</taxon>
        <taxon>Leptolyngbya</taxon>
    </lineage>
</organism>
<dbReference type="Proteomes" id="UP000249354">
    <property type="component" value="Unassembled WGS sequence"/>
</dbReference>
<reference evidence="2" key="1">
    <citation type="submission" date="2018-04" db="EMBL/GenBank/DDBJ databases">
        <authorList>
            <person name="Cornet L."/>
        </authorList>
    </citation>
    <scope>NUCLEOTIDE SEQUENCE [LARGE SCALE GENOMIC DNA]</scope>
</reference>
<name>A0A2W4WST5_9CYAN</name>
<evidence type="ECO:0000313" key="2">
    <source>
        <dbReference type="Proteomes" id="UP000249354"/>
    </source>
</evidence>
<sequence length="60" mass="7272">MLSANPSQFPLWSYLKQPIGTPGYPFILNPTKFWNRQKIHFIERCWVMSYVSEEHYHEEV</sequence>
<dbReference type="AlphaFoldDB" id="A0A2W4WST5"/>